<reference evidence="2 3" key="1">
    <citation type="submission" date="2013-11" db="EMBL/GenBank/DDBJ databases">
        <title>The Damaraland mole rat (Fukomys damarensis) genome and evolution of African mole rats.</title>
        <authorList>
            <person name="Gladyshev V.N."/>
            <person name="Fang X."/>
        </authorList>
    </citation>
    <scope>NUCLEOTIDE SEQUENCE [LARGE SCALE GENOMIC DNA]</scope>
    <source>
        <tissue evidence="2">Liver</tissue>
    </source>
</reference>
<accession>A0A091D477</accession>
<feature type="region of interest" description="Disordered" evidence="1">
    <location>
        <begin position="1"/>
        <end position="83"/>
    </location>
</feature>
<evidence type="ECO:0000313" key="3">
    <source>
        <dbReference type="Proteomes" id="UP000028990"/>
    </source>
</evidence>
<protein>
    <submittedName>
        <fullName evidence="2">Uncharacterized protein</fullName>
    </submittedName>
</protein>
<keyword evidence="3" id="KW-1185">Reference proteome</keyword>
<dbReference type="AlphaFoldDB" id="A0A091D477"/>
<feature type="compositionally biased region" description="Basic residues" evidence="1">
    <location>
        <begin position="50"/>
        <end position="59"/>
    </location>
</feature>
<feature type="compositionally biased region" description="Basic and acidic residues" evidence="1">
    <location>
        <begin position="11"/>
        <end position="23"/>
    </location>
</feature>
<sequence length="146" mass="15490">MHRPPQGHSAAHGDKGDREDSGDPNHALHARENGARTPDGSWRPSSARHTGYRLHGVPKGHKDVSPRAPLQTQTCGPGPDSCPCEDSTVTAQCRGTLQREDSVGFSQLRATAPRLQASHTSECRVPPEATLCPGTTVSGPRSDSLS</sequence>
<evidence type="ECO:0000313" key="2">
    <source>
        <dbReference type="EMBL" id="KFO26914.1"/>
    </source>
</evidence>
<dbReference type="Proteomes" id="UP000028990">
    <property type="component" value="Unassembled WGS sequence"/>
</dbReference>
<proteinExistence type="predicted"/>
<dbReference type="EMBL" id="KN123060">
    <property type="protein sequence ID" value="KFO26914.1"/>
    <property type="molecule type" value="Genomic_DNA"/>
</dbReference>
<feature type="compositionally biased region" description="Polar residues" evidence="1">
    <location>
        <begin position="133"/>
        <end position="146"/>
    </location>
</feature>
<organism evidence="2 3">
    <name type="scientific">Fukomys damarensis</name>
    <name type="common">Damaraland mole rat</name>
    <name type="synonym">Cryptomys damarensis</name>
    <dbReference type="NCBI Taxonomy" id="885580"/>
    <lineage>
        <taxon>Eukaryota</taxon>
        <taxon>Metazoa</taxon>
        <taxon>Chordata</taxon>
        <taxon>Craniata</taxon>
        <taxon>Vertebrata</taxon>
        <taxon>Euteleostomi</taxon>
        <taxon>Mammalia</taxon>
        <taxon>Eutheria</taxon>
        <taxon>Euarchontoglires</taxon>
        <taxon>Glires</taxon>
        <taxon>Rodentia</taxon>
        <taxon>Hystricomorpha</taxon>
        <taxon>Bathyergidae</taxon>
        <taxon>Fukomys</taxon>
    </lineage>
</organism>
<name>A0A091D477_FUKDA</name>
<feature type="region of interest" description="Disordered" evidence="1">
    <location>
        <begin position="117"/>
        <end position="146"/>
    </location>
</feature>
<gene>
    <name evidence="2" type="ORF">H920_11674</name>
</gene>
<evidence type="ECO:0000256" key="1">
    <source>
        <dbReference type="SAM" id="MobiDB-lite"/>
    </source>
</evidence>